<keyword evidence="4" id="KW-1185">Reference proteome</keyword>
<dbReference type="Pfam" id="PF13561">
    <property type="entry name" value="adh_short_C2"/>
    <property type="match status" value="1"/>
</dbReference>
<keyword evidence="2" id="KW-0560">Oxidoreductase</keyword>
<gene>
    <name evidence="3" type="ORF">SAMN05192533_101167</name>
</gene>
<evidence type="ECO:0000256" key="2">
    <source>
        <dbReference type="ARBA" id="ARBA00023002"/>
    </source>
</evidence>
<dbReference type="NCBIfam" id="NF005559">
    <property type="entry name" value="PRK07231.1"/>
    <property type="match status" value="1"/>
</dbReference>
<dbReference type="PRINTS" id="PR00081">
    <property type="entry name" value="GDHRDH"/>
</dbReference>
<protein>
    <submittedName>
        <fullName evidence="3">NAD(P)-dependent dehydrogenase, short-chain alcohol dehydrogenase family</fullName>
    </submittedName>
</protein>
<evidence type="ECO:0000256" key="1">
    <source>
        <dbReference type="ARBA" id="ARBA00006484"/>
    </source>
</evidence>
<accession>A0A1H7VX36</accession>
<dbReference type="OrthoDB" id="9803333at2"/>
<reference evidence="4" key="1">
    <citation type="submission" date="2016-10" db="EMBL/GenBank/DDBJ databases">
        <authorList>
            <person name="Varghese N."/>
            <person name="Submissions S."/>
        </authorList>
    </citation>
    <scope>NUCLEOTIDE SEQUENCE [LARGE SCALE GENOMIC DNA]</scope>
    <source>
        <strain evidence="4">B48,IBRC-M 10115,DSM 25386,CECT 8001</strain>
    </source>
</reference>
<dbReference type="SUPFAM" id="SSF51735">
    <property type="entry name" value="NAD(P)-binding Rossmann-fold domains"/>
    <property type="match status" value="1"/>
</dbReference>
<proteinExistence type="inferred from homology"/>
<dbReference type="InterPro" id="IPR036291">
    <property type="entry name" value="NAD(P)-bd_dom_sf"/>
</dbReference>
<dbReference type="CDD" id="cd05233">
    <property type="entry name" value="SDR_c"/>
    <property type="match status" value="1"/>
</dbReference>
<evidence type="ECO:0000313" key="3">
    <source>
        <dbReference type="EMBL" id="SEM13806.1"/>
    </source>
</evidence>
<name>A0A1H7VX36_9BACI</name>
<dbReference type="STRING" id="930146.SAMN05192533_101167"/>
<comment type="similarity">
    <text evidence="1">Belongs to the short-chain dehydrogenases/reductases (SDR) family.</text>
</comment>
<dbReference type="Gene3D" id="3.40.50.720">
    <property type="entry name" value="NAD(P)-binding Rossmann-like Domain"/>
    <property type="match status" value="1"/>
</dbReference>
<organism evidence="3 4">
    <name type="scientific">Mesobacillus persicus</name>
    <dbReference type="NCBI Taxonomy" id="930146"/>
    <lineage>
        <taxon>Bacteria</taxon>
        <taxon>Bacillati</taxon>
        <taxon>Bacillota</taxon>
        <taxon>Bacilli</taxon>
        <taxon>Bacillales</taxon>
        <taxon>Bacillaceae</taxon>
        <taxon>Mesobacillus</taxon>
    </lineage>
</organism>
<dbReference type="GO" id="GO:0016491">
    <property type="term" value="F:oxidoreductase activity"/>
    <property type="evidence" value="ECO:0007669"/>
    <property type="project" value="UniProtKB-KW"/>
</dbReference>
<dbReference type="PANTHER" id="PTHR24321:SF8">
    <property type="entry name" value="ESTRADIOL 17-BETA-DEHYDROGENASE 8-RELATED"/>
    <property type="match status" value="1"/>
</dbReference>
<dbReference type="NCBIfam" id="NF009466">
    <property type="entry name" value="PRK12826.1-2"/>
    <property type="match status" value="1"/>
</dbReference>
<dbReference type="PROSITE" id="PS00061">
    <property type="entry name" value="ADH_SHORT"/>
    <property type="match status" value="1"/>
</dbReference>
<dbReference type="GO" id="GO:0008206">
    <property type="term" value="P:bile acid metabolic process"/>
    <property type="evidence" value="ECO:0007669"/>
    <property type="project" value="UniProtKB-ARBA"/>
</dbReference>
<sequence>MRLEGKVAIVTGGGGGIGRSTSYLFAKEGAKVVVSDVNEESASATVALIKEAGGDAICVSANMVNPDEVEQLINKTVDTYGGIDILFNNAGVGGEEVKLADVPVEEWDRVVDINLKGVFLGMKFALPKMEQRGGGSIINTSSLLGFKGKKYVGPYNASKGGVILLTKNAALEYGSKNIRVNAVAPGVIDTDIVQGWKDDERKWPIIASANALRRVGQPEEVAKAVLFLASDDSSYVTGSTIHVDGGGLTF</sequence>
<dbReference type="RefSeq" id="WP_090740241.1">
    <property type="nucleotide sequence ID" value="NZ_FOBW01000001.1"/>
</dbReference>
<dbReference type="PANTHER" id="PTHR24321">
    <property type="entry name" value="DEHYDROGENASES, SHORT CHAIN"/>
    <property type="match status" value="1"/>
</dbReference>
<dbReference type="PRINTS" id="PR00080">
    <property type="entry name" value="SDRFAMILY"/>
</dbReference>
<dbReference type="InterPro" id="IPR020904">
    <property type="entry name" value="Sc_DH/Rdtase_CS"/>
</dbReference>
<dbReference type="AlphaFoldDB" id="A0A1H7VX36"/>
<dbReference type="Proteomes" id="UP000198553">
    <property type="component" value="Unassembled WGS sequence"/>
</dbReference>
<evidence type="ECO:0000313" key="4">
    <source>
        <dbReference type="Proteomes" id="UP000198553"/>
    </source>
</evidence>
<dbReference type="EMBL" id="FOBW01000001">
    <property type="protein sequence ID" value="SEM13806.1"/>
    <property type="molecule type" value="Genomic_DNA"/>
</dbReference>
<dbReference type="InterPro" id="IPR002347">
    <property type="entry name" value="SDR_fam"/>
</dbReference>
<dbReference type="FunFam" id="3.40.50.720:FF:000084">
    <property type="entry name" value="Short-chain dehydrogenase reductase"/>
    <property type="match status" value="1"/>
</dbReference>